<protein>
    <recommendedName>
        <fullName evidence="11">Tryptophan synthase beta chain</fullName>
        <ecNumber evidence="11">4.2.1.20</ecNumber>
    </recommendedName>
</protein>
<name>A0ABY7NI83_9SPHN</name>
<evidence type="ECO:0000313" key="14">
    <source>
        <dbReference type="Proteomes" id="UP001210865"/>
    </source>
</evidence>
<keyword evidence="8 11" id="KW-0057">Aromatic amino acid biosynthesis</keyword>
<evidence type="ECO:0000256" key="3">
    <source>
        <dbReference type="ARBA" id="ARBA00009982"/>
    </source>
</evidence>
<evidence type="ECO:0000256" key="5">
    <source>
        <dbReference type="ARBA" id="ARBA00022605"/>
    </source>
</evidence>
<evidence type="ECO:0000256" key="10">
    <source>
        <dbReference type="ARBA" id="ARBA00049047"/>
    </source>
</evidence>
<comment type="cofactor">
    <cofactor evidence="1 11">
        <name>pyridoxal 5'-phosphate</name>
        <dbReference type="ChEBI" id="CHEBI:597326"/>
    </cofactor>
</comment>
<feature type="modified residue" description="N6-(pyridoxal phosphate)lysine" evidence="11">
    <location>
        <position position="113"/>
    </location>
</feature>
<dbReference type="Gene3D" id="3.40.50.1100">
    <property type="match status" value="2"/>
</dbReference>
<feature type="domain" description="Tryptophan synthase beta chain-like PALP" evidence="12">
    <location>
        <begin position="93"/>
        <end position="403"/>
    </location>
</feature>
<dbReference type="PANTHER" id="PTHR48077">
    <property type="entry name" value="TRYPTOPHAN SYNTHASE-RELATED"/>
    <property type="match status" value="1"/>
</dbReference>
<comment type="function">
    <text evidence="11">The beta subunit is responsible for the synthesis of L-tryptophan from indole and L-serine.</text>
</comment>
<dbReference type="EC" id="4.2.1.20" evidence="11"/>
<comment type="subunit">
    <text evidence="4 11">Tetramer of two alpha and two beta chains.</text>
</comment>
<comment type="catalytic activity">
    <reaction evidence="10 11">
        <text>(1S,2R)-1-C-(indol-3-yl)glycerol 3-phosphate + L-serine = D-glyceraldehyde 3-phosphate + L-tryptophan + H2O</text>
        <dbReference type="Rhea" id="RHEA:10532"/>
        <dbReference type="ChEBI" id="CHEBI:15377"/>
        <dbReference type="ChEBI" id="CHEBI:33384"/>
        <dbReference type="ChEBI" id="CHEBI:57912"/>
        <dbReference type="ChEBI" id="CHEBI:58866"/>
        <dbReference type="ChEBI" id="CHEBI:59776"/>
        <dbReference type="EC" id="4.2.1.20"/>
    </reaction>
</comment>
<proteinExistence type="inferred from homology"/>
<dbReference type="Proteomes" id="UP001210865">
    <property type="component" value="Chromosome"/>
</dbReference>
<evidence type="ECO:0000256" key="4">
    <source>
        <dbReference type="ARBA" id="ARBA00011270"/>
    </source>
</evidence>
<dbReference type="PROSITE" id="PS00168">
    <property type="entry name" value="TRP_SYNTHASE_BETA"/>
    <property type="match status" value="1"/>
</dbReference>
<dbReference type="PIRSF" id="PIRSF001413">
    <property type="entry name" value="Trp_syn_beta"/>
    <property type="match status" value="1"/>
</dbReference>
<comment type="pathway">
    <text evidence="2 11">Amino-acid biosynthesis; L-tryptophan biosynthesis; L-tryptophan from chorismate: step 5/5.</text>
</comment>
<dbReference type="Pfam" id="PF00291">
    <property type="entry name" value="PALP"/>
    <property type="match status" value="1"/>
</dbReference>
<sequence>MTSLTPHGANSLRAQPDADGHFGEFGGRYVAETLMPLILDLEREYRAAQVDEGFHAELDGLLKHFVGRPSPLYYAEGLTKALRRDAPAGPDGKRRGPKIYFKREDLNHTGAHKINNCIGQILLAIRMGKTRIIAETGAGQHGVATATVAARFGLPCTIFMGAVDVARQQPNVFRMKLLGAEVRSVTSGAQTLKDAMNEAMRDWVANVDDTFYIIGTAAGPHPYPELVRDFQSVIGIESRAQILEAEGRLPDLLIAAVGGGSNAIGLFHPFLDDPQVAMLGIEAAGHGMDTDKHAASLNGGRPGVLHGNRTYLLQDEDGQITEAHSISAGLDYPGIGPEHSWLHESGRVVYEGVTDQEAMDAFQLCCRAEGIIPALESAHAIAAIVRKARDMDEDQIVVLNLSGRGDKDIFTVADAMGVTI</sequence>
<gene>
    <name evidence="11 13" type="primary">trpB</name>
    <name evidence="13" type="ORF">PBT88_13465</name>
</gene>
<evidence type="ECO:0000259" key="12">
    <source>
        <dbReference type="Pfam" id="PF00291"/>
    </source>
</evidence>
<reference evidence="13 14" key="1">
    <citation type="submission" date="2022-12" db="EMBL/GenBank/DDBJ databases">
        <title>Sphingomonas abieness sp. nov., an endophytic bacterium isolated from Abies koreana.</title>
        <authorList>
            <person name="Jiang L."/>
            <person name="Lee J."/>
        </authorList>
    </citation>
    <scope>NUCLEOTIDE SEQUENCE [LARGE SCALE GENOMIC DNA]</scope>
    <source>
        <strain evidence="14">PAMB 00755</strain>
    </source>
</reference>
<evidence type="ECO:0000256" key="8">
    <source>
        <dbReference type="ARBA" id="ARBA00023141"/>
    </source>
</evidence>
<dbReference type="InterPro" id="IPR006653">
    <property type="entry name" value="Trp_synth_b_CS"/>
</dbReference>
<dbReference type="EMBL" id="CP115174">
    <property type="protein sequence ID" value="WBO21203.1"/>
    <property type="molecule type" value="Genomic_DNA"/>
</dbReference>
<keyword evidence="14" id="KW-1185">Reference proteome</keyword>
<evidence type="ECO:0000256" key="9">
    <source>
        <dbReference type="ARBA" id="ARBA00023239"/>
    </source>
</evidence>
<keyword evidence="7 11" id="KW-0663">Pyridoxal phosphate</keyword>
<dbReference type="HAMAP" id="MF_00133">
    <property type="entry name" value="Trp_synth_beta"/>
    <property type="match status" value="1"/>
</dbReference>
<keyword evidence="5 11" id="KW-0028">Amino-acid biosynthesis</keyword>
<evidence type="ECO:0000313" key="13">
    <source>
        <dbReference type="EMBL" id="WBO21203.1"/>
    </source>
</evidence>
<keyword evidence="9 11" id="KW-0456">Lyase</keyword>
<evidence type="ECO:0000256" key="1">
    <source>
        <dbReference type="ARBA" id="ARBA00001933"/>
    </source>
</evidence>
<dbReference type="InterPro" id="IPR006654">
    <property type="entry name" value="Trp_synth_beta"/>
</dbReference>
<dbReference type="NCBIfam" id="TIGR00263">
    <property type="entry name" value="trpB"/>
    <property type="match status" value="1"/>
</dbReference>
<organism evidence="13 14">
    <name type="scientific">Sphingomonas abietis</name>
    <dbReference type="NCBI Taxonomy" id="3012344"/>
    <lineage>
        <taxon>Bacteria</taxon>
        <taxon>Pseudomonadati</taxon>
        <taxon>Pseudomonadota</taxon>
        <taxon>Alphaproteobacteria</taxon>
        <taxon>Sphingomonadales</taxon>
        <taxon>Sphingomonadaceae</taxon>
        <taxon>Sphingomonas</taxon>
    </lineage>
</organism>
<dbReference type="InterPro" id="IPR023026">
    <property type="entry name" value="Trp_synth_beta/beta-like"/>
</dbReference>
<dbReference type="PANTHER" id="PTHR48077:SF3">
    <property type="entry name" value="TRYPTOPHAN SYNTHASE"/>
    <property type="match status" value="1"/>
</dbReference>
<keyword evidence="6 11" id="KW-0822">Tryptophan biosynthesis</keyword>
<comment type="similarity">
    <text evidence="3 11">Belongs to the TrpB family.</text>
</comment>
<evidence type="ECO:0000256" key="6">
    <source>
        <dbReference type="ARBA" id="ARBA00022822"/>
    </source>
</evidence>
<evidence type="ECO:0000256" key="11">
    <source>
        <dbReference type="HAMAP-Rule" id="MF_00133"/>
    </source>
</evidence>
<dbReference type="InterPro" id="IPR001926">
    <property type="entry name" value="TrpB-like_PALP"/>
</dbReference>
<dbReference type="InterPro" id="IPR036052">
    <property type="entry name" value="TrpB-like_PALP_sf"/>
</dbReference>
<dbReference type="RefSeq" id="WP_270075852.1">
    <property type="nucleotide sequence ID" value="NZ_CP115174.1"/>
</dbReference>
<evidence type="ECO:0000256" key="7">
    <source>
        <dbReference type="ARBA" id="ARBA00022898"/>
    </source>
</evidence>
<dbReference type="CDD" id="cd06446">
    <property type="entry name" value="Trp-synth_B"/>
    <property type="match status" value="1"/>
</dbReference>
<evidence type="ECO:0000256" key="2">
    <source>
        <dbReference type="ARBA" id="ARBA00004733"/>
    </source>
</evidence>
<accession>A0ABY7NI83</accession>
<dbReference type="GO" id="GO:0004834">
    <property type="term" value="F:tryptophan synthase activity"/>
    <property type="evidence" value="ECO:0007669"/>
    <property type="project" value="UniProtKB-EC"/>
</dbReference>
<dbReference type="SUPFAM" id="SSF53686">
    <property type="entry name" value="Tryptophan synthase beta subunit-like PLP-dependent enzymes"/>
    <property type="match status" value="1"/>
</dbReference>